<feature type="domain" description="Major facilitator superfamily (MFS) profile" evidence="7">
    <location>
        <begin position="7"/>
        <end position="402"/>
    </location>
</feature>
<evidence type="ECO:0000256" key="6">
    <source>
        <dbReference type="SAM" id="Phobius"/>
    </source>
</evidence>
<dbReference type="EMBL" id="JAUOZS010000001">
    <property type="protein sequence ID" value="MDT8899829.1"/>
    <property type="molecule type" value="Genomic_DNA"/>
</dbReference>
<dbReference type="PROSITE" id="PS50850">
    <property type="entry name" value="MFS"/>
    <property type="match status" value="1"/>
</dbReference>
<dbReference type="Proteomes" id="UP001254848">
    <property type="component" value="Unassembled WGS sequence"/>
</dbReference>
<feature type="transmembrane region" description="Helical" evidence="6">
    <location>
        <begin position="75"/>
        <end position="94"/>
    </location>
</feature>
<feature type="transmembrane region" description="Helical" evidence="6">
    <location>
        <begin position="39"/>
        <end position="63"/>
    </location>
</feature>
<evidence type="ECO:0000256" key="4">
    <source>
        <dbReference type="ARBA" id="ARBA00022989"/>
    </source>
</evidence>
<dbReference type="InterPro" id="IPR050327">
    <property type="entry name" value="Proton-linked_MCT"/>
</dbReference>
<sequence>MAEQKYNRWLILVAAIVTNLCIGTLYAWSVFALPLGKLFGWSAAAIGLAFTINHGLSPVAMIGGGYVQDRLGSRANILIGGLMFTVGFFLTGFVNKVGLLYITYSTLAGIGGGVVYAGTLGNTVKFFPDKRGLASGLVAAGYGCGAMLFAPVASALIIKYGVMATFKILGAAFFVVLAITINIIKKAPPGYKPEGWEPKPEAGAPKANIPDVMWYNMLKDKTWWVILIMLLCGALSGLMITAFASPIGQLMFKLTPMDAAFFVSLVAISNALGRIGFGSLSDKIGRSNTIAIMYVVSALSMLNLSMTSSVAGFAVSGIGVGAVFGGFMGTMPPIISERYGLKNFGVNYGITFIGFSLAAIFGPMTAATVRMSTGSYQNAFYIALAISVLGLVCAFIYRALDKSEKAAKAKATIAQ</sequence>
<feature type="transmembrane region" description="Helical" evidence="6">
    <location>
        <begin position="133"/>
        <end position="158"/>
    </location>
</feature>
<feature type="transmembrane region" description="Helical" evidence="6">
    <location>
        <begin position="289"/>
        <end position="306"/>
    </location>
</feature>
<dbReference type="Gene3D" id="1.20.1250.20">
    <property type="entry name" value="MFS general substrate transporter like domains"/>
    <property type="match status" value="2"/>
</dbReference>
<dbReference type="CDD" id="cd17353">
    <property type="entry name" value="MFS_OFA_like"/>
    <property type="match status" value="1"/>
</dbReference>
<feature type="transmembrane region" description="Helical" evidence="6">
    <location>
        <begin position="259"/>
        <end position="277"/>
    </location>
</feature>
<evidence type="ECO:0000256" key="1">
    <source>
        <dbReference type="ARBA" id="ARBA00004651"/>
    </source>
</evidence>
<organism evidence="8 9">
    <name type="scientific">Anaeroselena agilis</name>
    <dbReference type="NCBI Taxonomy" id="3063788"/>
    <lineage>
        <taxon>Bacteria</taxon>
        <taxon>Bacillati</taxon>
        <taxon>Bacillota</taxon>
        <taxon>Negativicutes</taxon>
        <taxon>Acetonemataceae</taxon>
        <taxon>Anaeroselena</taxon>
    </lineage>
</organism>
<gene>
    <name evidence="8" type="ORF">Q4T40_01015</name>
</gene>
<dbReference type="InterPro" id="IPR011701">
    <property type="entry name" value="MFS"/>
</dbReference>
<keyword evidence="2" id="KW-0813">Transport</keyword>
<keyword evidence="5 6" id="KW-0472">Membrane</keyword>
<dbReference type="PANTHER" id="PTHR11360:SF317">
    <property type="entry name" value="MAJOR FACILITATOR SUPERFAMILY (MFS) PROFILE DOMAIN-CONTAINING PROTEIN-RELATED"/>
    <property type="match status" value="1"/>
</dbReference>
<feature type="transmembrane region" description="Helical" evidence="6">
    <location>
        <begin position="223"/>
        <end position="247"/>
    </location>
</feature>
<evidence type="ECO:0000259" key="7">
    <source>
        <dbReference type="PROSITE" id="PS50850"/>
    </source>
</evidence>
<feature type="transmembrane region" description="Helical" evidence="6">
    <location>
        <begin position="346"/>
        <end position="367"/>
    </location>
</feature>
<dbReference type="RefSeq" id="WP_413778396.1">
    <property type="nucleotide sequence ID" value="NZ_JAUOZS010000001.1"/>
</dbReference>
<dbReference type="Pfam" id="PF07690">
    <property type="entry name" value="MFS_1"/>
    <property type="match status" value="1"/>
</dbReference>
<keyword evidence="4 6" id="KW-1133">Transmembrane helix</keyword>
<evidence type="ECO:0000256" key="5">
    <source>
        <dbReference type="ARBA" id="ARBA00023136"/>
    </source>
</evidence>
<feature type="transmembrane region" description="Helical" evidence="6">
    <location>
        <begin position="379"/>
        <end position="400"/>
    </location>
</feature>
<accession>A0ABU3NSP0</accession>
<comment type="subcellular location">
    <subcellularLocation>
        <location evidence="1">Cell membrane</location>
        <topology evidence="1">Multi-pass membrane protein</topology>
    </subcellularLocation>
</comment>
<feature type="transmembrane region" description="Helical" evidence="6">
    <location>
        <begin position="9"/>
        <end position="33"/>
    </location>
</feature>
<keyword evidence="3 6" id="KW-0812">Transmembrane</keyword>
<dbReference type="PANTHER" id="PTHR11360">
    <property type="entry name" value="MONOCARBOXYLATE TRANSPORTER"/>
    <property type="match status" value="1"/>
</dbReference>
<protein>
    <submittedName>
        <fullName evidence="8">OFA family MFS transporter</fullName>
    </submittedName>
</protein>
<feature type="transmembrane region" description="Helical" evidence="6">
    <location>
        <begin position="100"/>
        <end position="121"/>
    </location>
</feature>
<feature type="transmembrane region" description="Helical" evidence="6">
    <location>
        <begin position="164"/>
        <end position="184"/>
    </location>
</feature>
<comment type="caution">
    <text evidence="8">The sequence shown here is derived from an EMBL/GenBank/DDBJ whole genome shotgun (WGS) entry which is preliminary data.</text>
</comment>
<reference evidence="8 9" key="1">
    <citation type="submission" date="2023-07" db="EMBL/GenBank/DDBJ databases">
        <title>The novel representative of Negativicutes class, Anaeroselena agilis gen. nov. sp. nov.</title>
        <authorList>
            <person name="Prokofeva M.I."/>
            <person name="Elcheninov A.G."/>
            <person name="Klyukina A."/>
            <person name="Kublanov I.V."/>
            <person name="Frolov E.N."/>
            <person name="Podosokorskaya O.A."/>
        </authorList>
    </citation>
    <scope>NUCLEOTIDE SEQUENCE [LARGE SCALE GENOMIC DNA]</scope>
    <source>
        <strain evidence="8 9">4137-cl</strain>
    </source>
</reference>
<name>A0ABU3NSP0_9FIRM</name>
<evidence type="ECO:0000256" key="2">
    <source>
        <dbReference type="ARBA" id="ARBA00022448"/>
    </source>
</evidence>
<evidence type="ECO:0000313" key="8">
    <source>
        <dbReference type="EMBL" id="MDT8899829.1"/>
    </source>
</evidence>
<dbReference type="InterPro" id="IPR020846">
    <property type="entry name" value="MFS_dom"/>
</dbReference>
<feature type="transmembrane region" description="Helical" evidence="6">
    <location>
        <begin position="312"/>
        <end position="334"/>
    </location>
</feature>
<dbReference type="SUPFAM" id="SSF103473">
    <property type="entry name" value="MFS general substrate transporter"/>
    <property type="match status" value="1"/>
</dbReference>
<evidence type="ECO:0000256" key="3">
    <source>
        <dbReference type="ARBA" id="ARBA00022692"/>
    </source>
</evidence>
<keyword evidence="9" id="KW-1185">Reference proteome</keyword>
<dbReference type="InterPro" id="IPR036259">
    <property type="entry name" value="MFS_trans_sf"/>
</dbReference>
<proteinExistence type="predicted"/>
<evidence type="ECO:0000313" key="9">
    <source>
        <dbReference type="Proteomes" id="UP001254848"/>
    </source>
</evidence>